<dbReference type="InterPro" id="IPR022398">
    <property type="entry name" value="Peptidase_S8_His-AS"/>
</dbReference>
<feature type="active site" description="Charge relay system" evidence="5">
    <location>
        <position position="341"/>
    </location>
</feature>
<evidence type="ECO:0000256" key="6">
    <source>
        <dbReference type="RuleBase" id="RU003355"/>
    </source>
</evidence>
<dbReference type="RefSeq" id="WP_120692536.1">
    <property type="nucleotide sequence ID" value="NZ_RBNH01000008.1"/>
</dbReference>
<dbReference type="CDD" id="cd04077">
    <property type="entry name" value="Peptidases_S8_PCSK9_ProteinaseK_like"/>
    <property type="match status" value="1"/>
</dbReference>
<dbReference type="SUPFAM" id="SSF52743">
    <property type="entry name" value="Subtilisin-like"/>
    <property type="match status" value="1"/>
</dbReference>
<feature type="active site" description="Charge relay system" evidence="5">
    <location>
        <position position="187"/>
    </location>
</feature>
<evidence type="ECO:0000256" key="7">
    <source>
        <dbReference type="SAM" id="MobiDB-lite"/>
    </source>
</evidence>
<keyword evidence="2 5" id="KW-0645">Protease</keyword>
<keyword evidence="8" id="KW-0472">Membrane</keyword>
<name>A0A3B0FVW3_PSEPS</name>
<evidence type="ECO:0000313" key="11">
    <source>
        <dbReference type="EMBL" id="RKO23798.1"/>
    </source>
</evidence>
<evidence type="ECO:0000256" key="3">
    <source>
        <dbReference type="ARBA" id="ARBA00022801"/>
    </source>
</evidence>
<evidence type="ECO:0000256" key="9">
    <source>
        <dbReference type="SAM" id="SignalP"/>
    </source>
</evidence>
<feature type="active site" description="Charge relay system" evidence="5">
    <location>
        <position position="154"/>
    </location>
</feature>
<dbReference type="InterPro" id="IPR023828">
    <property type="entry name" value="Peptidase_S8_Ser-AS"/>
</dbReference>
<evidence type="ECO:0000256" key="5">
    <source>
        <dbReference type="PROSITE-ProRule" id="PRU01240"/>
    </source>
</evidence>
<evidence type="ECO:0000256" key="1">
    <source>
        <dbReference type="ARBA" id="ARBA00011073"/>
    </source>
</evidence>
<feature type="region of interest" description="Disordered" evidence="7">
    <location>
        <begin position="472"/>
        <end position="497"/>
    </location>
</feature>
<dbReference type="InterPro" id="IPR015500">
    <property type="entry name" value="Peptidase_S8_subtilisin-rel"/>
</dbReference>
<dbReference type="PROSITE" id="PS00137">
    <property type="entry name" value="SUBTILASE_HIS"/>
    <property type="match status" value="1"/>
</dbReference>
<evidence type="ECO:0000313" key="12">
    <source>
        <dbReference type="Proteomes" id="UP000273159"/>
    </source>
</evidence>
<feature type="signal peptide" evidence="9">
    <location>
        <begin position="1"/>
        <end position="31"/>
    </location>
</feature>
<comment type="caution">
    <text evidence="11">The sequence shown here is derived from an EMBL/GenBank/DDBJ whole genome shotgun (WGS) entry which is preliminary data.</text>
</comment>
<dbReference type="Proteomes" id="UP000273159">
    <property type="component" value="Unassembled WGS sequence"/>
</dbReference>
<keyword evidence="8" id="KW-0812">Transmembrane</keyword>
<dbReference type="InterPro" id="IPR036852">
    <property type="entry name" value="Peptidase_S8/S53_dom_sf"/>
</dbReference>
<proteinExistence type="inferred from homology"/>
<reference evidence="12" key="2">
    <citation type="submission" date="2018-10" db="EMBL/GenBank/DDBJ databases">
        <authorList>
            <person name="Wang Y."/>
            <person name="Wang J."/>
            <person name="Yang X."/>
            <person name="Wang Z."/>
            <person name="Huang Y."/>
        </authorList>
    </citation>
    <scope>NUCLEOTIDE SEQUENCE [LARGE SCALE GENOMIC DNA]</scope>
    <source>
        <strain evidence="12">J015</strain>
    </source>
</reference>
<feature type="transmembrane region" description="Helical" evidence="8">
    <location>
        <begin position="565"/>
        <end position="584"/>
    </location>
</feature>
<dbReference type="Gene3D" id="3.30.70.80">
    <property type="entry name" value="Peptidase S8 propeptide/proteinase inhibitor I9"/>
    <property type="match status" value="1"/>
</dbReference>
<dbReference type="InterPro" id="IPR050131">
    <property type="entry name" value="Peptidase_S8_subtilisin-like"/>
</dbReference>
<organism evidence="11 12">
    <name type="scientific">Pseudarthrobacter phenanthrenivorans</name>
    <name type="common">Arthrobacter phenanthrenivorans</name>
    <dbReference type="NCBI Taxonomy" id="361575"/>
    <lineage>
        <taxon>Bacteria</taxon>
        <taxon>Bacillati</taxon>
        <taxon>Actinomycetota</taxon>
        <taxon>Actinomycetes</taxon>
        <taxon>Micrococcales</taxon>
        <taxon>Micrococcaceae</taxon>
        <taxon>Pseudarthrobacter</taxon>
    </lineage>
</organism>
<keyword evidence="4 5" id="KW-0720">Serine protease</keyword>
<evidence type="ECO:0000256" key="2">
    <source>
        <dbReference type="ARBA" id="ARBA00022670"/>
    </source>
</evidence>
<dbReference type="PANTHER" id="PTHR43806:SF11">
    <property type="entry name" value="CEREVISIN-RELATED"/>
    <property type="match status" value="1"/>
</dbReference>
<comment type="similarity">
    <text evidence="1 5 6">Belongs to the peptidase S8 family.</text>
</comment>
<dbReference type="InterPro" id="IPR034193">
    <property type="entry name" value="PCSK9_ProteinaseK-like"/>
</dbReference>
<protein>
    <submittedName>
        <fullName evidence="11">Serine protease</fullName>
    </submittedName>
</protein>
<dbReference type="GO" id="GO:0004252">
    <property type="term" value="F:serine-type endopeptidase activity"/>
    <property type="evidence" value="ECO:0007669"/>
    <property type="project" value="UniProtKB-UniRule"/>
</dbReference>
<dbReference type="GO" id="GO:0006508">
    <property type="term" value="P:proteolysis"/>
    <property type="evidence" value="ECO:0007669"/>
    <property type="project" value="UniProtKB-KW"/>
</dbReference>
<dbReference type="PROSITE" id="PS00138">
    <property type="entry name" value="SUBTILASE_SER"/>
    <property type="match status" value="1"/>
</dbReference>
<dbReference type="EMBL" id="RBNH01000008">
    <property type="protein sequence ID" value="RKO23798.1"/>
    <property type="molecule type" value="Genomic_DNA"/>
</dbReference>
<dbReference type="FunFam" id="3.40.50.200:FF:000014">
    <property type="entry name" value="Proteinase K"/>
    <property type="match status" value="1"/>
</dbReference>
<dbReference type="PROSITE" id="PS51892">
    <property type="entry name" value="SUBTILASE"/>
    <property type="match status" value="1"/>
</dbReference>
<gene>
    <name evidence="11" type="ORF">D7Z96_10960</name>
</gene>
<accession>A0A3B0FVW3</accession>
<feature type="domain" description="Peptidase S8/S53" evidence="10">
    <location>
        <begin position="145"/>
        <end position="378"/>
    </location>
</feature>
<feature type="chain" id="PRO_5017308755" evidence="9">
    <location>
        <begin position="32"/>
        <end position="606"/>
    </location>
</feature>
<dbReference type="InterPro" id="IPR000209">
    <property type="entry name" value="Peptidase_S8/S53_dom"/>
</dbReference>
<keyword evidence="9" id="KW-0732">Signal</keyword>
<keyword evidence="3 5" id="KW-0378">Hydrolase</keyword>
<reference evidence="11 12" key="1">
    <citation type="submission" date="2018-10" db="EMBL/GenBank/DDBJ databases">
        <title>Genome-guide identification and characterization of bacteria that degrade polycyclic aromatic hydrocarbons and resist hexavalent chromium simultaneously.</title>
        <authorList>
            <person name="Feng H."/>
        </authorList>
    </citation>
    <scope>NUCLEOTIDE SEQUENCE [LARGE SCALE GENOMIC DNA]</scope>
    <source>
        <strain evidence="11 12">J015</strain>
    </source>
</reference>
<dbReference type="Gene3D" id="3.40.50.200">
    <property type="entry name" value="Peptidase S8/S53 domain"/>
    <property type="match status" value="1"/>
</dbReference>
<dbReference type="InterPro" id="IPR023827">
    <property type="entry name" value="Peptidase_S8_Asp-AS"/>
</dbReference>
<evidence type="ECO:0000256" key="8">
    <source>
        <dbReference type="SAM" id="Phobius"/>
    </source>
</evidence>
<dbReference type="InterPro" id="IPR037045">
    <property type="entry name" value="S8pro/Inhibitor_I9_sf"/>
</dbReference>
<dbReference type="AlphaFoldDB" id="A0A3B0FVW3"/>
<dbReference type="PANTHER" id="PTHR43806">
    <property type="entry name" value="PEPTIDASE S8"/>
    <property type="match status" value="1"/>
</dbReference>
<dbReference type="PRINTS" id="PR00723">
    <property type="entry name" value="SUBTILISIN"/>
</dbReference>
<sequence>MKKLLPHALFAISAVCAGSMALFLTPAVAHADLSLSPASPSYSPPLPQGESRYIVKYGNNVNAEVESKSLEQNGIEVKATLSHAMKASVVVATPKEMESLKESADVASVELDSRASIASSTSIWGLDRVDQRSGRDGQYSFDSEGAGVNVYVVDTGLLMSHSEFSGRVPASWNAINDGHGVNDCNGHGTHVAGTAAGTTYGVAKKANIIPVRTLECDGSGWSSTVMAGIDWAISHHVAGQPAVMNLSVGGFTNASFDTAVQSAINDGITVIAAAGNSGQDACLTSPAKVPSAITVAATNINDAQASWSNYGSCVDIQAPGVSVRSAWNSSPTGDNTLDGTSMATPHVSGAAAILLSRNRSLSPAELHQTMINNATIGTVSANKGATPNRLLFVPPPTPPLPSCSNLQLGDAWAGVGTHCGLQGTATSVPSTVEATAAANESPATAVTAVEAPVSASAVTPGADDASVPVRADARSLQAESSSAQYSPDARTADGEVPGVEPEVIPPAAVAADVTLDAETAPSETPLPAALAASAPSPLSASATAPVGVTAEAASEGKAGTEANNAAWTTAAGLLLCGLAFAYAVRRLSPSRRLAMQPRGATADSCR</sequence>
<evidence type="ECO:0000256" key="4">
    <source>
        <dbReference type="ARBA" id="ARBA00022825"/>
    </source>
</evidence>
<evidence type="ECO:0000259" key="10">
    <source>
        <dbReference type="Pfam" id="PF00082"/>
    </source>
</evidence>
<dbReference type="Pfam" id="PF00082">
    <property type="entry name" value="Peptidase_S8"/>
    <property type="match status" value="1"/>
</dbReference>
<dbReference type="GO" id="GO:0005615">
    <property type="term" value="C:extracellular space"/>
    <property type="evidence" value="ECO:0007669"/>
    <property type="project" value="TreeGrafter"/>
</dbReference>
<keyword evidence="8" id="KW-1133">Transmembrane helix</keyword>
<dbReference type="PROSITE" id="PS00136">
    <property type="entry name" value="SUBTILASE_ASP"/>
    <property type="match status" value="1"/>
</dbReference>